<keyword evidence="3 5" id="KW-1133">Transmembrane helix</keyword>
<accession>A0A1G8DJF1</accession>
<evidence type="ECO:0000256" key="1">
    <source>
        <dbReference type="ARBA" id="ARBA00004127"/>
    </source>
</evidence>
<dbReference type="RefSeq" id="WP_091492620.1">
    <property type="nucleotide sequence ID" value="NZ_LT629692.1"/>
</dbReference>
<dbReference type="STRING" id="370764.SAMN04489810_3365"/>
<keyword evidence="2 5" id="KW-0812">Transmembrane</keyword>
<proteinExistence type="predicted"/>
<dbReference type="Gene3D" id="1.20.120.1630">
    <property type="match status" value="1"/>
</dbReference>
<organism evidence="6 7">
    <name type="scientific">Microbacterium pygmaeum</name>
    <dbReference type="NCBI Taxonomy" id="370764"/>
    <lineage>
        <taxon>Bacteria</taxon>
        <taxon>Bacillati</taxon>
        <taxon>Actinomycetota</taxon>
        <taxon>Actinomycetes</taxon>
        <taxon>Micrococcales</taxon>
        <taxon>Microbacteriaceae</taxon>
        <taxon>Microbacterium</taxon>
    </lineage>
</organism>
<dbReference type="GO" id="GO:0008168">
    <property type="term" value="F:methyltransferase activity"/>
    <property type="evidence" value="ECO:0007669"/>
    <property type="project" value="UniProtKB-KW"/>
</dbReference>
<dbReference type="InterPro" id="IPR007318">
    <property type="entry name" value="Phopholipid_MeTrfase"/>
</dbReference>
<reference evidence="6 7" key="1">
    <citation type="submission" date="2016-10" db="EMBL/GenBank/DDBJ databases">
        <authorList>
            <person name="de Groot N.N."/>
        </authorList>
    </citation>
    <scope>NUCLEOTIDE SEQUENCE [LARGE SCALE GENOMIC DNA]</scope>
    <source>
        <strain evidence="6 7">DSM 23142</strain>
    </source>
</reference>
<evidence type="ECO:0000313" key="6">
    <source>
        <dbReference type="EMBL" id="SDH57772.1"/>
    </source>
</evidence>
<evidence type="ECO:0000256" key="3">
    <source>
        <dbReference type="ARBA" id="ARBA00022989"/>
    </source>
</evidence>
<dbReference type="EMBL" id="LT629692">
    <property type="protein sequence ID" value="SDH57772.1"/>
    <property type="molecule type" value="Genomic_DNA"/>
</dbReference>
<dbReference type="OrthoDB" id="941586at2"/>
<evidence type="ECO:0000256" key="5">
    <source>
        <dbReference type="SAM" id="Phobius"/>
    </source>
</evidence>
<gene>
    <name evidence="6" type="ORF">SAMN04489810_3365</name>
</gene>
<evidence type="ECO:0000256" key="2">
    <source>
        <dbReference type="ARBA" id="ARBA00022692"/>
    </source>
</evidence>
<protein>
    <submittedName>
        <fullName evidence="6">Protein-S-isoprenylcysteine O-methyltransferase Ste14</fullName>
    </submittedName>
</protein>
<dbReference type="GO" id="GO:0012505">
    <property type="term" value="C:endomembrane system"/>
    <property type="evidence" value="ECO:0007669"/>
    <property type="project" value="UniProtKB-SubCell"/>
</dbReference>
<name>A0A1G8DJF1_9MICO</name>
<feature type="transmembrane region" description="Helical" evidence="5">
    <location>
        <begin position="99"/>
        <end position="132"/>
    </location>
</feature>
<comment type="subcellular location">
    <subcellularLocation>
        <location evidence="1">Endomembrane system</location>
        <topology evidence="1">Multi-pass membrane protein</topology>
    </subcellularLocation>
</comment>
<sequence>MNAVRVRAWAGTMIFLALAPGIVAGLIPWLLTGWRIPWSPPWLVPVAIVSVLLIGSGVVVLLDAFIRFARADGTPAPPVPTAHLVVIGPYRFVRNPMYLAVLAIILGQALLFASTATVIYAALAFAAVFLFVRFYEEPTLAATYGDEYRRYRRHVRGWMPRLRPWTDAEKA</sequence>
<dbReference type="Proteomes" id="UP000199009">
    <property type="component" value="Chromosome I"/>
</dbReference>
<dbReference type="AlphaFoldDB" id="A0A1G8DJF1"/>
<dbReference type="Pfam" id="PF04191">
    <property type="entry name" value="PEMT"/>
    <property type="match status" value="1"/>
</dbReference>
<feature type="transmembrane region" description="Helical" evidence="5">
    <location>
        <begin position="12"/>
        <end position="30"/>
    </location>
</feature>
<keyword evidence="6" id="KW-0808">Transferase</keyword>
<keyword evidence="6" id="KW-0489">Methyltransferase</keyword>
<keyword evidence="7" id="KW-1185">Reference proteome</keyword>
<evidence type="ECO:0000256" key="4">
    <source>
        <dbReference type="ARBA" id="ARBA00023136"/>
    </source>
</evidence>
<dbReference type="GO" id="GO:0032259">
    <property type="term" value="P:methylation"/>
    <property type="evidence" value="ECO:0007669"/>
    <property type="project" value="UniProtKB-KW"/>
</dbReference>
<evidence type="ECO:0000313" key="7">
    <source>
        <dbReference type="Proteomes" id="UP000199009"/>
    </source>
</evidence>
<feature type="transmembrane region" description="Helical" evidence="5">
    <location>
        <begin position="42"/>
        <end position="62"/>
    </location>
</feature>
<keyword evidence="4 5" id="KW-0472">Membrane</keyword>